<gene>
    <name evidence="5" type="ORF">OB955_11140</name>
</gene>
<dbReference type="InterPro" id="IPR031107">
    <property type="entry name" value="Small_HSP"/>
</dbReference>
<evidence type="ECO:0000259" key="4">
    <source>
        <dbReference type="PROSITE" id="PS01031"/>
    </source>
</evidence>
<feature type="compositionally biased region" description="Basic and acidic residues" evidence="3">
    <location>
        <begin position="1"/>
        <end position="18"/>
    </location>
</feature>
<name>A0ABT2QEE5_9EURY</name>
<proteinExistence type="inferred from homology"/>
<protein>
    <submittedName>
        <fullName evidence="5">Hsp20/alpha crystallin family protein</fullName>
    </submittedName>
</protein>
<evidence type="ECO:0000313" key="6">
    <source>
        <dbReference type="Proteomes" id="UP001320972"/>
    </source>
</evidence>
<comment type="caution">
    <text evidence="5">The sequence shown here is derived from an EMBL/GenBank/DDBJ whole genome shotgun (WGS) entry which is preliminary data.</text>
</comment>
<evidence type="ECO:0000256" key="3">
    <source>
        <dbReference type="SAM" id="MobiDB-lite"/>
    </source>
</evidence>
<dbReference type="RefSeq" id="WP_338007880.1">
    <property type="nucleotide sequence ID" value="NZ_JAOPKB010000005.1"/>
</dbReference>
<evidence type="ECO:0000256" key="2">
    <source>
        <dbReference type="RuleBase" id="RU003616"/>
    </source>
</evidence>
<feature type="region of interest" description="Disordered" evidence="3">
    <location>
        <begin position="1"/>
        <end position="24"/>
    </location>
</feature>
<accession>A0ABT2QEE5</accession>
<feature type="region of interest" description="Disordered" evidence="3">
    <location>
        <begin position="124"/>
        <end position="144"/>
    </location>
</feature>
<dbReference type="SUPFAM" id="SSF49764">
    <property type="entry name" value="HSP20-like chaperones"/>
    <property type="match status" value="1"/>
</dbReference>
<evidence type="ECO:0000313" key="5">
    <source>
        <dbReference type="EMBL" id="MCU4973297.1"/>
    </source>
</evidence>
<evidence type="ECO:0000256" key="1">
    <source>
        <dbReference type="PROSITE-ProRule" id="PRU00285"/>
    </source>
</evidence>
<reference evidence="5 6" key="1">
    <citation type="submission" date="2022-09" db="EMBL/GenBank/DDBJ databases">
        <title>Enrichment on poylsaccharides allowed isolation of novel metabolic and taxonomic groups of Haloarchaea.</title>
        <authorList>
            <person name="Sorokin D.Y."/>
            <person name="Elcheninov A.G."/>
            <person name="Khizhniak T.V."/>
            <person name="Kolganova T.V."/>
            <person name="Kublanov I.V."/>
        </authorList>
    </citation>
    <scope>NUCLEOTIDE SEQUENCE [LARGE SCALE GENOMIC DNA]</scope>
    <source>
        <strain evidence="5 6">AArc-m2/3/4</strain>
    </source>
</reference>
<keyword evidence="6" id="KW-1185">Reference proteome</keyword>
<dbReference type="InterPro" id="IPR002068">
    <property type="entry name" value="A-crystallin/Hsp20_dom"/>
</dbReference>
<feature type="domain" description="SHSP" evidence="4">
    <location>
        <begin position="57"/>
        <end position="169"/>
    </location>
</feature>
<dbReference type="Pfam" id="PF00011">
    <property type="entry name" value="HSP20"/>
    <property type="match status" value="1"/>
</dbReference>
<comment type="similarity">
    <text evidence="1 2">Belongs to the small heat shock protein (HSP20) family.</text>
</comment>
<dbReference type="InterPro" id="IPR008978">
    <property type="entry name" value="HSP20-like_chaperone"/>
</dbReference>
<sequence>MRDRDRDRTRDGANERGRPNPFQGLEDLFEQMSRQFETAARSWETNTGSEFGNSFDLSIGESVNGLDLAEGDDEFVVTVDVPGYETDDVEVRLLGSNDVLHIDGERKREHDADDDQFIRRERREHSFSRQVQLPQPVDDEDVSARLNNGVLTVRLGKREPDDSHSIEIE</sequence>
<dbReference type="EMBL" id="JAOPKB010000005">
    <property type="protein sequence ID" value="MCU4973297.1"/>
    <property type="molecule type" value="Genomic_DNA"/>
</dbReference>
<dbReference type="PANTHER" id="PTHR11527">
    <property type="entry name" value="HEAT-SHOCK PROTEIN 20 FAMILY MEMBER"/>
    <property type="match status" value="1"/>
</dbReference>
<dbReference type="Gene3D" id="2.60.40.790">
    <property type="match status" value="1"/>
</dbReference>
<organism evidence="5 6">
    <name type="scientific">Natronoglomus mannanivorans</name>
    <dbReference type="NCBI Taxonomy" id="2979990"/>
    <lineage>
        <taxon>Archaea</taxon>
        <taxon>Methanobacteriati</taxon>
        <taxon>Methanobacteriota</taxon>
        <taxon>Stenosarchaea group</taxon>
        <taxon>Halobacteria</taxon>
        <taxon>Halobacteriales</taxon>
        <taxon>Natrialbaceae</taxon>
        <taxon>Natronoglomus</taxon>
    </lineage>
</organism>
<dbReference type="PROSITE" id="PS01031">
    <property type="entry name" value="SHSP"/>
    <property type="match status" value="1"/>
</dbReference>
<dbReference type="Proteomes" id="UP001320972">
    <property type="component" value="Unassembled WGS sequence"/>
</dbReference>
<dbReference type="CDD" id="cd06464">
    <property type="entry name" value="ACD_sHsps-like"/>
    <property type="match status" value="1"/>
</dbReference>